<evidence type="ECO:0000256" key="1">
    <source>
        <dbReference type="ARBA" id="ARBA00004496"/>
    </source>
</evidence>
<dbReference type="KEGG" id="mre:K649_07590"/>
<dbReference type="PANTHER" id="PTHR28511:SF1">
    <property type="entry name" value="ENDONUCLEASE V"/>
    <property type="match status" value="1"/>
</dbReference>
<keyword evidence="3 6" id="KW-0540">Nuclease</keyword>
<comment type="similarity">
    <text evidence="6">Belongs to the endonuclease V family.</text>
</comment>
<dbReference type="HAMAP" id="MF_00801">
    <property type="entry name" value="Endonuclease_5"/>
    <property type="match status" value="1"/>
</dbReference>
<dbReference type="PATRIC" id="fig|504728.9.peg.1566"/>
<dbReference type="Proteomes" id="UP000006655">
    <property type="component" value="Chromosome"/>
</dbReference>
<proteinExistence type="inferred from homology"/>
<name>D3PQ95_MEIRD</name>
<dbReference type="GO" id="GO:0016891">
    <property type="term" value="F:RNA endonuclease activity producing 5'-phosphomonoesters, hydrolytic mechanism"/>
    <property type="evidence" value="ECO:0007669"/>
    <property type="project" value="TreeGrafter"/>
</dbReference>
<keyword evidence="5 6" id="KW-0378">Hydrolase</keyword>
<dbReference type="Gene3D" id="3.30.2170.10">
    <property type="entry name" value="archaeoglobus fulgidus dsm 4304 superfamily"/>
    <property type="match status" value="1"/>
</dbReference>
<keyword evidence="4 6" id="KW-0255">Endonuclease</keyword>
<evidence type="ECO:0000313" key="10">
    <source>
        <dbReference type="Proteomes" id="UP000013026"/>
    </source>
</evidence>
<keyword evidence="2 6" id="KW-0963">Cytoplasm</keyword>
<feature type="binding site" evidence="6">
    <location>
        <position position="133"/>
    </location>
    <ligand>
        <name>Mg(2+)</name>
        <dbReference type="ChEBI" id="CHEBI:18420"/>
    </ligand>
</feature>
<dbReference type="EMBL" id="CP001743">
    <property type="protein sequence ID" value="ADD29728.1"/>
    <property type="molecule type" value="Genomic_DNA"/>
</dbReference>
<dbReference type="Proteomes" id="UP000013026">
    <property type="component" value="Chromosome"/>
</dbReference>
<dbReference type="KEGG" id="mrb:Mrub_2984"/>
<keyword evidence="6" id="KW-0460">Magnesium</keyword>
<protein>
    <recommendedName>
        <fullName evidence="6">Endonuclease V</fullName>
        <ecNumber evidence="6">3.1.21.7</ecNumber>
    </recommendedName>
    <alternativeName>
        <fullName evidence="6">Deoxyinosine 3'endonuclease</fullName>
    </alternativeName>
    <alternativeName>
        <fullName evidence="6">Deoxyribonuclease V</fullName>
        <shortName evidence="6">DNase V</shortName>
    </alternativeName>
</protein>
<evidence type="ECO:0000313" key="9">
    <source>
        <dbReference type="Proteomes" id="UP000006655"/>
    </source>
</evidence>
<dbReference type="EMBL" id="CP005385">
    <property type="protein sequence ID" value="AGK04816.1"/>
    <property type="molecule type" value="Genomic_DNA"/>
</dbReference>
<dbReference type="STRING" id="504728.K649_07590"/>
<dbReference type="CDD" id="cd06559">
    <property type="entry name" value="Endonuclease_V"/>
    <property type="match status" value="1"/>
</dbReference>
<evidence type="ECO:0000313" key="7">
    <source>
        <dbReference type="EMBL" id="ADD29728.1"/>
    </source>
</evidence>
<organism evidence="8 10">
    <name type="scientific">Meiothermus ruber (strain ATCC 35948 / DSM 1279 / VKM B-1258 / 21)</name>
    <name type="common">Thermus ruber</name>
    <dbReference type="NCBI Taxonomy" id="504728"/>
    <lineage>
        <taxon>Bacteria</taxon>
        <taxon>Thermotogati</taxon>
        <taxon>Deinococcota</taxon>
        <taxon>Deinococci</taxon>
        <taxon>Thermales</taxon>
        <taxon>Thermaceae</taxon>
        <taxon>Meiothermus</taxon>
    </lineage>
</organism>
<comment type="cofactor">
    <cofactor evidence="6">
        <name>Mg(2+)</name>
        <dbReference type="ChEBI" id="CHEBI:18420"/>
    </cofactor>
</comment>
<reference evidence="8 10" key="3">
    <citation type="submission" date="2013-04" db="EMBL/GenBank/DDBJ databases">
        <authorList>
            <person name="Chin J."/>
            <person name="Alexander D.H."/>
            <person name="Marks P."/>
            <person name="Korlach J."/>
            <person name="Clum A."/>
            <person name="Copeland A."/>
        </authorList>
    </citation>
    <scope>NUCLEOTIDE SEQUENCE [LARGE SCALE GENOMIC DNA]</scope>
    <source>
        <strain evidence="10">ATCC 35948 / DSM 1279 / VKM B-1258 / 21</strain>
        <strain evidence="8">DSM 1279</strain>
    </source>
</reference>
<dbReference type="GO" id="GO:0000287">
    <property type="term" value="F:magnesium ion binding"/>
    <property type="evidence" value="ECO:0007669"/>
    <property type="project" value="UniProtKB-UniRule"/>
</dbReference>
<keyword evidence="6" id="KW-0227">DNA damage</keyword>
<dbReference type="OrthoDB" id="9790916at2"/>
<comment type="catalytic activity">
    <reaction evidence="6">
        <text>Endonucleolytic cleavage at apurinic or apyrimidinic sites to products with a 5'-phosphate.</text>
        <dbReference type="EC" id="3.1.21.7"/>
    </reaction>
</comment>
<evidence type="ECO:0000256" key="4">
    <source>
        <dbReference type="ARBA" id="ARBA00022759"/>
    </source>
</evidence>
<sequence length="250" mass="26878">MQGYAEPFLEERFIEGVDDAARLTWPGSLQAAAALQAELARAVVLAGNPCGARYIAALDASHPTRFSRQKGPSVAVAVLWDRQTGGVLEVAAAQMDAAELFPYIPGYLSFREAPLYLAALARLSRLPEVLLVDGQGIAHPRRLGIAAHLGVHLNLPALGVAKTLLWGRPEGVLPLEAGSAVRLLDGGAQIGWLFRSRTGVRPLVVSPGHRVGMEESLALVRLLMGKTRLPEPLRQAHLHAGLQRRQANVR</sequence>
<dbReference type="eggNOG" id="COG1515">
    <property type="taxonomic scope" value="Bacteria"/>
</dbReference>
<feature type="binding site" evidence="6">
    <location>
        <position position="59"/>
    </location>
    <ligand>
        <name>Mg(2+)</name>
        <dbReference type="ChEBI" id="CHEBI:18420"/>
    </ligand>
</feature>
<evidence type="ECO:0000256" key="2">
    <source>
        <dbReference type="ARBA" id="ARBA00022490"/>
    </source>
</evidence>
<keyword evidence="6" id="KW-0234">DNA repair</keyword>
<evidence type="ECO:0000313" key="8">
    <source>
        <dbReference type="EMBL" id="AGK04816.1"/>
    </source>
</evidence>
<keyword evidence="9" id="KW-1185">Reference proteome</keyword>
<dbReference type="EC" id="3.1.21.7" evidence="6"/>
<reference evidence="7 9" key="1">
    <citation type="journal article" date="2010" name="Stand. Genomic Sci.">
        <title>Complete genome sequence of Meiothermus ruber type strain (21).</title>
        <authorList>
            <person name="Tindall B.J."/>
            <person name="Sikorski J."/>
            <person name="Lucas S."/>
            <person name="Goltsman E."/>
            <person name="Copeland A."/>
            <person name="Glavina Del Rio T."/>
            <person name="Nolan M."/>
            <person name="Tice H."/>
            <person name="Cheng J.F."/>
            <person name="Han C."/>
            <person name="Pitluck S."/>
            <person name="Liolios K."/>
            <person name="Ivanova N."/>
            <person name="Mavromatis K."/>
            <person name="Ovchinnikova G."/>
            <person name="Pati A."/>
            <person name="Fahnrich R."/>
            <person name="Goodwin L."/>
            <person name="Chen A."/>
            <person name="Palaniappan K."/>
            <person name="Land M."/>
            <person name="Hauser L."/>
            <person name="Chang Y.J."/>
            <person name="Jeffries C.D."/>
            <person name="Rohde M."/>
            <person name="Goker M."/>
            <person name="Woyke T."/>
            <person name="Bristow J."/>
            <person name="Eisen J.A."/>
            <person name="Markowitz V."/>
            <person name="Hugenholtz P."/>
            <person name="Kyrpides N.C."/>
            <person name="Klenk H.P."/>
            <person name="Lapidus A."/>
        </authorList>
    </citation>
    <scope>NUCLEOTIDE SEQUENCE [LARGE SCALE GENOMIC DNA]</scope>
    <source>
        <strain evidence="9">ATCC 35948 / DSM 1279 / VKM B-1258 / 21</strain>
        <strain evidence="7">DSM 1279</strain>
    </source>
</reference>
<dbReference type="Pfam" id="PF04493">
    <property type="entry name" value="Endonuclease_5"/>
    <property type="match status" value="1"/>
</dbReference>
<reference evidence="8" key="2">
    <citation type="submission" date="2013-04" db="EMBL/GenBank/DDBJ databases">
        <title>Non-Hybrid, Finished Microbial Genome Assemblies from Long-Read SMRT Sequencing Data.</title>
        <authorList>
            <person name="Klammer A."/>
            <person name="Drake J."/>
            <person name="Heiner C."/>
            <person name="Clum A."/>
            <person name="Copeland A."/>
            <person name="Huddleston J."/>
            <person name="Eichler E."/>
            <person name="Turner S.W."/>
        </authorList>
    </citation>
    <scope>NUCLEOTIDE SEQUENCE</scope>
    <source>
        <strain evidence="8">DSM 1279</strain>
    </source>
</reference>
<feature type="site" description="Interaction with target DNA" evidence="6">
    <location>
        <position position="103"/>
    </location>
</feature>
<dbReference type="AlphaFoldDB" id="D3PQ95"/>
<dbReference type="GO" id="GO:0003727">
    <property type="term" value="F:single-stranded RNA binding"/>
    <property type="evidence" value="ECO:0007669"/>
    <property type="project" value="TreeGrafter"/>
</dbReference>
<evidence type="ECO:0000256" key="3">
    <source>
        <dbReference type="ARBA" id="ARBA00022722"/>
    </source>
</evidence>
<comment type="subcellular location">
    <subcellularLocation>
        <location evidence="1 6">Cytoplasm</location>
    </subcellularLocation>
</comment>
<evidence type="ECO:0000256" key="5">
    <source>
        <dbReference type="ARBA" id="ARBA00022801"/>
    </source>
</evidence>
<dbReference type="GO" id="GO:0043737">
    <property type="term" value="F:deoxyribonuclease V activity"/>
    <property type="evidence" value="ECO:0007669"/>
    <property type="project" value="UniProtKB-UniRule"/>
</dbReference>
<dbReference type="InterPro" id="IPR007581">
    <property type="entry name" value="Endonuclease-V"/>
</dbReference>
<dbReference type="GO" id="GO:0005737">
    <property type="term" value="C:cytoplasm"/>
    <property type="evidence" value="ECO:0007669"/>
    <property type="project" value="UniProtKB-SubCell"/>
</dbReference>
<dbReference type="PANTHER" id="PTHR28511">
    <property type="entry name" value="ENDONUCLEASE V"/>
    <property type="match status" value="1"/>
</dbReference>
<evidence type="ECO:0000256" key="6">
    <source>
        <dbReference type="HAMAP-Rule" id="MF_00801"/>
    </source>
</evidence>
<comment type="function">
    <text evidence="6">DNA repair enzyme involved in the repair of deaminated bases. Selectively cleaves double-stranded DNA at the second phosphodiester bond 3' to a deoxyinosine leaving behind the intact lesion on the nicked DNA.</text>
</comment>
<keyword evidence="6" id="KW-0479">Metal-binding</keyword>
<dbReference type="GO" id="GO:0006281">
    <property type="term" value="P:DNA repair"/>
    <property type="evidence" value="ECO:0007669"/>
    <property type="project" value="UniProtKB-UniRule"/>
</dbReference>
<gene>
    <name evidence="6" type="primary">nfi</name>
    <name evidence="7" type="ordered locus">Mrub_2984</name>
    <name evidence="8" type="ORF">K649_07590</name>
</gene>
<accession>D3PQ95</accession>